<name>A0A1M7UVI5_9BRAD</name>
<evidence type="ECO:0000313" key="1">
    <source>
        <dbReference type="EMBL" id="SHN86945.1"/>
    </source>
</evidence>
<keyword evidence="2" id="KW-1185">Reference proteome</keyword>
<sequence>MLDKQNQGPQCTACGSPMRLSVIEPSMWGQDLRTFACPHCKRVQRHVIESTVTEAWVAPREQ</sequence>
<reference evidence="2" key="1">
    <citation type="submission" date="2016-11" db="EMBL/GenBank/DDBJ databases">
        <authorList>
            <person name="Varghese N."/>
            <person name="Submissions S."/>
        </authorList>
    </citation>
    <scope>NUCLEOTIDE SEQUENCE [LARGE SCALE GENOMIC DNA]</scope>
    <source>
        <strain evidence="2">GAS401</strain>
    </source>
</reference>
<proteinExistence type="predicted"/>
<accession>A0A1M7UVI5</accession>
<organism evidence="1 2">
    <name type="scientific">Bradyrhizobium erythrophlei</name>
    <dbReference type="NCBI Taxonomy" id="1437360"/>
    <lineage>
        <taxon>Bacteria</taxon>
        <taxon>Pseudomonadati</taxon>
        <taxon>Pseudomonadota</taxon>
        <taxon>Alphaproteobacteria</taxon>
        <taxon>Hyphomicrobiales</taxon>
        <taxon>Nitrobacteraceae</taxon>
        <taxon>Bradyrhizobium</taxon>
    </lineage>
</organism>
<dbReference type="AlphaFoldDB" id="A0A1M7UVI5"/>
<dbReference type="Proteomes" id="UP000184096">
    <property type="component" value="Chromosome I"/>
</dbReference>
<evidence type="ECO:0000313" key="2">
    <source>
        <dbReference type="Proteomes" id="UP000184096"/>
    </source>
</evidence>
<gene>
    <name evidence="1" type="ORF">SAMN05444170_6930</name>
</gene>
<protein>
    <submittedName>
        <fullName evidence="1">Uncharacterized protein</fullName>
    </submittedName>
</protein>
<dbReference type="EMBL" id="LT670849">
    <property type="protein sequence ID" value="SHN86945.1"/>
    <property type="molecule type" value="Genomic_DNA"/>
</dbReference>